<dbReference type="Proteomes" id="UP001630127">
    <property type="component" value="Unassembled WGS sequence"/>
</dbReference>
<dbReference type="Gene3D" id="4.10.60.10">
    <property type="entry name" value="Zinc finger, CCHC-type"/>
    <property type="match status" value="1"/>
</dbReference>
<keyword evidence="5" id="KW-1185">Reference proteome</keyword>
<name>A0ABD2YQ89_9GENT</name>
<dbReference type="SMART" id="SM00719">
    <property type="entry name" value="Plus3"/>
    <property type="match status" value="1"/>
</dbReference>
<dbReference type="InterPro" id="IPR001878">
    <property type="entry name" value="Znf_CCHC"/>
</dbReference>
<dbReference type="InterPro" id="IPR004343">
    <property type="entry name" value="Plus-3_dom"/>
</dbReference>
<organism evidence="4 5">
    <name type="scientific">Cinchona calisaya</name>
    <dbReference type="NCBI Taxonomy" id="153742"/>
    <lineage>
        <taxon>Eukaryota</taxon>
        <taxon>Viridiplantae</taxon>
        <taxon>Streptophyta</taxon>
        <taxon>Embryophyta</taxon>
        <taxon>Tracheophyta</taxon>
        <taxon>Spermatophyta</taxon>
        <taxon>Magnoliopsida</taxon>
        <taxon>eudicotyledons</taxon>
        <taxon>Gunneridae</taxon>
        <taxon>Pentapetalae</taxon>
        <taxon>asterids</taxon>
        <taxon>lamiids</taxon>
        <taxon>Gentianales</taxon>
        <taxon>Rubiaceae</taxon>
        <taxon>Cinchonoideae</taxon>
        <taxon>Cinchoneae</taxon>
        <taxon>Cinchona</taxon>
    </lineage>
</organism>
<dbReference type="PANTHER" id="PTHR38940:SF4">
    <property type="entry name" value="OS01G0775100 PROTEIN"/>
    <property type="match status" value="1"/>
</dbReference>
<dbReference type="PROSITE" id="PS50158">
    <property type="entry name" value="ZF_CCHC"/>
    <property type="match status" value="1"/>
</dbReference>
<sequence>MTFAAPDSLSELVWSPHNGLSLKCAECSLADKKPFLLWNVGPSNMVPSPSQGIRCNGADGENKIEGNLIISSKALHLHSEISQSVSLMQSATNNARPPMGSSHGQDMGNRDEMVKGKIEKGILVKHRSENADHPGEGGKELCDRPDEQMAYMAERSQKNTDPIGSNIDMAKTEALYGNLNTEISCDFNPIVHKAANGGQNLEELVTAAEIHTEIPTEAHVSPLQIFMVLDEPDKEVKRAIEEKRTNTIKKSGFMVPSAEKLEHTAENDLQYAIREDAYHQSEARLFRGCFVPLETSTGNGSSHLCPLKVKDKGLSDGSVGRRFSHDVDDSQESVESCNTAGLLGKRQWNFDQQLIGESKRIKNQMDGCPASTSIIKHDSSFVNWITNMVNGFSKSNQEEVPSLDLTLAHSNHENTSILHETIICREHQESVSRNMGFQTIFRSLYCPSTKIIETRVSRDDCSEERLQDLVQADKNNVQNSPISSPLQNGVSFNHHFMANENIFPSSTEVVAGQSDRAWNLSAITPIQNDFMTFSAENKAPSNQEWFQAKHDISLSDSLGNHKITVAENDNELVASDDRATYDLSNKSNLFGSLWIARFSTKTSGTSLNLNHSKIVNCQAINCPCDCTRPNPETQTHPGPPIEQKYSDIMVNTNKNSGDLGKELQTFSVNAEFSLGFKEMHDHNYPNSVLKLNSILPSQGSKSSEAMASMFARRLDALKHIIPSETRNDATCTEPTCYYCGKSGHSLLDCSEVVETEIEYLLRSMSSYDWPEDSPLFCIRCFQLDHWAIMCPVMNSSRQQQLENKVSSGNCLNASNQRLCSGNERNSCFLAKKDHLKVAACSREEPFVNTDLRNPTSNAQEFSGKRSLGSNETQKQLTSSSGENKFGEQHNLPSFNLVSMKIAELPKGMFNAVRRLQVSRADILKWINSNVSLSHLEGLFLRLRLGQWEEGLGGTGYYVACITEQDREPAKDSKTSISVSVGGIKCLVGSQYISNHDFLEDELMVWWSRTLKSGEKIPSTEDLEIKFKQRIILGF</sequence>
<evidence type="ECO:0000259" key="3">
    <source>
        <dbReference type="PROSITE" id="PS50158"/>
    </source>
</evidence>
<dbReference type="SMART" id="SM00343">
    <property type="entry name" value="ZnF_C2HC"/>
    <property type="match status" value="2"/>
</dbReference>
<feature type="compositionally biased region" description="Polar residues" evidence="2">
    <location>
        <begin position="867"/>
        <end position="882"/>
    </location>
</feature>
<dbReference type="Pfam" id="PF03126">
    <property type="entry name" value="Plus-3"/>
    <property type="match status" value="1"/>
</dbReference>
<gene>
    <name evidence="4" type="ORF">ACH5RR_033090</name>
</gene>
<protein>
    <recommendedName>
        <fullName evidence="3">CCHC-type domain-containing protein</fullName>
    </recommendedName>
</protein>
<accession>A0ABD2YQ89</accession>
<dbReference type="PANTHER" id="PTHR38940">
    <property type="entry name" value="PLUS3 DOMAIN-CONTAINING PROTEIN"/>
    <property type="match status" value="1"/>
</dbReference>
<evidence type="ECO:0000313" key="4">
    <source>
        <dbReference type="EMBL" id="KAL3507708.1"/>
    </source>
</evidence>
<keyword evidence="1" id="KW-0479">Metal-binding</keyword>
<feature type="region of interest" description="Disordered" evidence="2">
    <location>
        <begin position="849"/>
        <end position="887"/>
    </location>
</feature>
<dbReference type="AlphaFoldDB" id="A0ABD2YQ89"/>
<dbReference type="GO" id="GO:0008270">
    <property type="term" value="F:zinc ion binding"/>
    <property type="evidence" value="ECO:0007669"/>
    <property type="project" value="UniProtKB-KW"/>
</dbReference>
<evidence type="ECO:0000256" key="1">
    <source>
        <dbReference type="PROSITE-ProRule" id="PRU00047"/>
    </source>
</evidence>
<keyword evidence="1" id="KW-0863">Zinc-finger</keyword>
<evidence type="ECO:0000313" key="5">
    <source>
        <dbReference type="Proteomes" id="UP001630127"/>
    </source>
</evidence>
<dbReference type="SUPFAM" id="SSF159042">
    <property type="entry name" value="Plus3-like"/>
    <property type="match status" value="1"/>
</dbReference>
<reference evidence="4 5" key="1">
    <citation type="submission" date="2024-11" db="EMBL/GenBank/DDBJ databases">
        <title>A near-complete genome assembly of Cinchona calisaya.</title>
        <authorList>
            <person name="Lian D.C."/>
            <person name="Zhao X.W."/>
            <person name="Wei L."/>
        </authorList>
    </citation>
    <scope>NUCLEOTIDE SEQUENCE [LARGE SCALE GENOMIC DNA]</scope>
    <source>
        <tissue evidence="4">Nenye</tissue>
    </source>
</reference>
<keyword evidence="1" id="KW-0862">Zinc</keyword>
<dbReference type="EMBL" id="JBJUIK010000013">
    <property type="protein sequence ID" value="KAL3507708.1"/>
    <property type="molecule type" value="Genomic_DNA"/>
</dbReference>
<proteinExistence type="predicted"/>
<dbReference type="Gene3D" id="3.90.70.200">
    <property type="entry name" value="Plus-3 domain"/>
    <property type="match status" value="1"/>
</dbReference>
<comment type="caution">
    <text evidence="4">The sequence shown here is derived from an EMBL/GenBank/DDBJ whole genome shotgun (WGS) entry which is preliminary data.</text>
</comment>
<dbReference type="InterPro" id="IPR036128">
    <property type="entry name" value="Plus3-like_sf"/>
</dbReference>
<feature type="compositionally biased region" description="Polar residues" evidence="2">
    <location>
        <begin position="850"/>
        <end position="860"/>
    </location>
</feature>
<feature type="domain" description="CCHC-type" evidence="3">
    <location>
        <begin position="736"/>
        <end position="751"/>
    </location>
</feature>
<evidence type="ECO:0000256" key="2">
    <source>
        <dbReference type="SAM" id="MobiDB-lite"/>
    </source>
</evidence>